<dbReference type="InterPro" id="IPR012337">
    <property type="entry name" value="RNaseH-like_sf"/>
</dbReference>
<dbReference type="GeneID" id="102807375"/>
<organism evidence="2 3">
    <name type="scientific">Saccoglossus kowalevskii</name>
    <name type="common">Acorn worm</name>
    <dbReference type="NCBI Taxonomy" id="10224"/>
    <lineage>
        <taxon>Eukaryota</taxon>
        <taxon>Metazoa</taxon>
        <taxon>Hemichordata</taxon>
        <taxon>Enteropneusta</taxon>
        <taxon>Harrimaniidae</taxon>
        <taxon>Saccoglossus</taxon>
    </lineage>
</organism>
<accession>A0ABM0MU42</accession>
<dbReference type="Pfam" id="PF05699">
    <property type="entry name" value="Dimer_Tnp_hAT"/>
    <property type="match status" value="1"/>
</dbReference>
<reference evidence="3" key="1">
    <citation type="submission" date="2025-08" db="UniProtKB">
        <authorList>
            <consortium name="RefSeq"/>
        </authorList>
    </citation>
    <scope>IDENTIFICATION</scope>
    <source>
        <tissue evidence="3">Testes</tissue>
    </source>
</reference>
<feature type="domain" description="HAT C-terminal dimerisation" evidence="1">
    <location>
        <begin position="249"/>
        <end position="299"/>
    </location>
</feature>
<sequence length="347" mass="39337">MILCLADDAYPNSGSGDSTAVELLKFVTTYQFLATLYFMSDVLKQLNLLSKTFQKSDSDCSILYTYITAKTDTFQNMKENAGPRLFNFLSLVPDEPPESGKFYIRVLDKGISFSVVLDEGEEGVAILDSKNYRKFFESSRKHYLDNLISNLKDRFDNLGLLGAFKIFVPNNLPPPSSDEYRTYGNQEIEILCEHYGAEKATDNKVFSPVIEASDLKDEWLDVKGILSSNFRGMSFQTAWQQILCTNILSSYPNTIILAKIALIVPVSTADCERGFSRYNLIKNKLRASLKVSSVSCLMTLSLETPSLREMDRFNFHRAFEIWCAMKNRRIFSSANNTVDITDNNKLL</sequence>
<dbReference type="InterPro" id="IPR008906">
    <property type="entry name" value="HATC_C_dom"/>
</dbReference>
<name>A0ABM0MU42_SACKO</name>
<dbReference type="PANTHER" id="PTHR46880">
    <property type="entry name" value="RAS-ASSOCIATING DOMAIN-CONTAINING PROTEIN"/>
    <property type="match status" value="1"/>
</dbReference>
<dbReference type="PANTHER" id="PTHR46880:SF5">
    <property type="entry name" value="DUF4371 DOMAIN-CONTAINING PROTEIN"/>
    <property type="match status" value="1"/>
</dbReference>
<evidence type="ECO:0000313" key="2">
    <source>
        <dbReference type="Proteomes" id="UP000694865"/>
    </source>
</evidence>
<evidence type="ECO:0000313" key="3">
    <source>
        <dbReference type="RefSeq" id="XP_006823533.1"/>
    </source>
</evidence>
<protein>
    <submittedName>
        <fullName evidence="3">Uncharacterized protein LOC102807375</fullName>
    </submittedName>
</protein>
<keyword evidence="2" id="KW-1185">Reference proteome</keyword>
<dbReference type="Proteomes" id="UP000694865">
    <property type="component" value="Unplaced"/>
</dbReference>
<evidence type="ECO:0000259" key="1">
    <source>
        <dbReference type="Pfam" id="PF05699"/>
    </source>
</evidence>
<dbReference type="SUPFAM" id="SSF53098">
    <property type="entry name" value="Ribonuclease H-like"/>
    <property type="match status" value="1"/>
</dbReference>
<proteinExistence type="predicted"/>
<gene>
    <name evidence="3" type="primary">LOC102807375</name>
</gene>
<dbReference type="RefSeq" id="XP_006823533.1">
    <property type="nucleotide sequence ID" value="XM_006823470.1"/>
</dbReference>